<dbReference type="PANTHER" id="PTHR42987">
    <property type="entry name" value="PEPTIDASE S49"/>
    <property type="match status" value="1"/>
</dbReference>
<dbReference type="GO" id="GO:0006508">
    <property type="term" value="P:proteolysis"/>
    <property type="evidence" value="ECO:0007669"/>
    <property type="project" value="UniProtKB-KW"/>
</dbReference>
<feature type="transmembrane region" description="Helical" evidence="5">
    <location>
        <begin position="7"/>
        <end position="26"/>
    </location>
</feature>
<evidence type="ECO:0000256" key="4">
    <source>
        <dbReference type="ARBA" id="ARBA00022825"/>
    </source>
</evidence>
<gene>
    <name evidence="7" type="primary">sppA</name>
    <name evidence="7" type="ORF">ENV75_04845</name>
</gene>
<dbReference type="Pfam" id="PF01343">
    <property type="entry name" value="Peptidase_S49"/>
    <property type="match status" value="1"/>
</dbReference>
<dbReference type="CDD" id="cd07023">
    <property type="entry name" value="S49_Sppa_N_C"/>
    <property type="match status" value="1"/>
</dbReference>
<protein>
    <submittedName>
        <fullName evidence="7">Signal peptide peptidase SppA</fullName>
    </submittedName>
</protein>
<dbReference type="InterPro" id="IPR002142">
    <property type="entry name" value="Peptidase_S49"/>
</dbReference>
<dbReference type="InterPro" id="IPR029045">
    <property type="entry name" value="ClpP/crotonase-like_dom_sf"/>
</dbReference>
<comment type="similarity">
    <text evidence="1">Belongs to the peptidase S49 family.</text>
</comment>
<dbReference type="Gene3D" id="3.90.226.10">
    <property type="entry name" value="2-enoyl-CoA Hydratase, Chain A, domain 1"/>
    <property type="match status" value="2"/>
</dbReference>
<keyword evidence="2" id="KW-0645">Protease</keyword>
<evidence type="ECO:0000256" key="1">
    <source>
        <dbReference type="ARBA" id="ARBA00008683"/>
    </source>
</evidence>
<proteinExistence type="inferred from homology"/>
<dbReference type="NCBIfam" id="TIGR00706">
    <property type="entry name" value="SppA_dom"/>
    <property type="match status" value="1"/>
</dbReference>
<reference evidence="7" key="1">
    <citation type="journal article" date="2020" name="mSystems">
        <title>Genome- and Community-Level Interaction Insights into Carbon Utilization and Element Cycling Functions of Hydrothermarchaeota in Hydrothermal Sediment.</title>
        <authorList>
            <person name="Zhou Z."/>
            <person name="Liu Y."/>
            <person name="Xu W."/>
            <person name="Pan J."/>
            <person name="Luo Z.H."/>
            <person name="Li M."/>
        </authorList>
    </citation>
    <scope>NUCLEOTIDE SEQUENCE [LARGE SCALE GENOMIC DNA]</scope>
    <source>
        <strain evidence="7">SpSt-788</strain>
    </source>
</reference>
<dbReference type="GO" id="GO:0008236">
    <property type="term" value="F:serine-type peptidase activity"/>
    <property type="evidence" value="ECO:0007669"/>
    <property type="project" value="UniProtKB-KW"/>
</dbReference>
<dbReference type="InterPro" id="IPR047272">
    <property type="entry name" value="S49_SppA_C"/>
</dbReference>
<dbReference type="EMBL" id="DTHO01000053">
    <property type="protein sequence ID" value="HGG99758.1"/>
    <property type="molecule type" value="Genomic_DNA"/>
</dbReference>
<accession>A0A7C4AJS3</accession>
<evidence type="ECO:0000256" key="2">
    <source>
        <dbReference type="ARBA" id="ARBA00022670"/>
    </source>
</evidence>
<evidence type="ECO:0000259" key="6">
    <source>
        <dbReference type="Pfam" id="PF01343"/>
    </source>
</evidence>
<keyword evidence="5" id="KW-0812">Transmembrane</keyword>
<dbReference type="PANTHER" id="PTHR42987:SF7">
    <property type="entry name" value="SIGNAL PEPTIDE PEPTIDASE SPPA-RELATED"/>
    <property type="match status" value="1"/>
</dbReference>
<keyword evidence="3" id="KW-0378">Hydrolase</keyword>
<dbReference type="AlphaFoldDB" id="A0A7C4AJS3"/>
<evidence type="ECO:0000313" key="7">
    <source>
        <dbReference type="EMBL" id="HGG99758.1"/>
    </source>
</evidence>
<keyword evidence="5" id="KW-0472">Membrane</keyword>
<evidence type="ECO:0000256" key="3">
    <source>
        <dbReference type="ARBA" id="ARBA00022801"/>
    </source>
</evidence>
<comment type="caution">
    <text evidence="7">The sequence shown here is derived from an EMBL/GenBank/DDBJ whole genome shotgun (WGS) entry which is preliminary data.</text>
</comment>
<organism evidence="7">
    <name type="scientific">Thermodesulfovibrio aggregans</name>
    <dbReference type="NCBI Taxonomy" id="86166"/>
    <lineage>
        <taxon>Bacteria</taxon>
        <taxon>Pseudomonadati</taxon>
        <taxon>Nitrospirota</taxon>
        <taxon>Thermodesulfovibrionia</taxon>
        <taxon>Thermodesulfovibrionales</taxon>
        <taxon>Thermodesulfovibrionaceae</taxon>
        <taxon>Thermodesulfovibrio</taxon>
    </lineage>
</organism>
<dbReference type="InterPro" id="IPR004635">
    <property type="entry name" value="Pept_S49_SppA"/>
</dbReference>
<dbReference type="SUPFAM" id="SSF52096">
    <property type="entry name" value="ClpP/crotonase"/>
    <property type="match status" value="1"/>
</dbReference>
<keyword evidence="4" id="KW-0720">Serine protease</keyword>
<keyword evidence="5" id="KW-1133">Transmembrane helix</keyword>
<sequence length="285" mass="31156">MKSKKLKIFLIIVGIIVLLSFFITIMENRLSPGKVAIVNVKGIIVESKSIIDEIKQYRKDPSVKAIVLRVESPGGAVVPSQEIFEEIKRTIKSKPVVVSMGSIAASGGYYISCPATKIVANPGTLTGSIGVLIEIPNIKGLLDKIGVKAEVIKSGKYKDITSPLKPLKADEKEILQKLIQDIHEQFVNAVAEGRKIPIKNVKKIADGRAFTGVEAKQLGLVDEIGDLDHAIQIAAQLGKIKGEPEIVTKKRPLLIDILKGDMGSLIRKFIPYMGAYYLYFPQTQN</sequence>
<feature type="domain" description="Peptidase S49" evidence="6">
    <location>
        <begin position="92"/>
        <end position="240"/>
    </location>
</feature>
<name>A0A7C4AJS3_9BACT</name>
<evidence type="ECO:0000256" key="5">
    <source>
        <dbReference type="SAM" id="Phobius"/>
    </source>
</evidence>